<reference evidence="4 5" key="1">
    <citation type="journal article" date="2011" name="Science">
        <title>The Selaginella genome identifies genetic changes associated with the evolution of vascular plants.</title>
        <authorList>
            <person name="Banks J.A."/>
            <person name="Nishiyama T."/>
            <person name="Hasebe M."/>
            <person name="Bowman J.L."/>
            <person name="Gribskov M."/>
            <person name="dePamphilis C."/>
            <person name="Albert V.A."/>
            <person name="Aono N."/>
            <person name="Aoyama T."/>
            <person name="Ambrose B.A."/>
            <person name="Ashton N.W."/>
            <person name="Axtell M.J."/>
            <person name="Barker E."/>
            <person name="Barker M.S."/>
            <person name="Bennetzen J.L."/>
            <person name="Bonawitz N.D."/>
            <person name="Chapple C."/>
            <person name="Cheng C."/>
            <person name="Correa L.G."/>
            <person name="Dacre M."/>
            <person name="DeBarry J."/>
            <person name="Dreyer I."/>
            <person name="Elias M."/>
            <person name="Engstrom E.M."/>
            <person name="Estelle M."/>
            <person name="Feng L."/>
            <person name="Finet C."/>
            <person name="Floyd S.K."/>
            <person name="Frommer W.B."/>
            <person name="Fujita T."/>
            <person name="Gramzow L."/>
            <person name="Gutensohn M."/>
            <person name="Harholt J."/>
            <person name="Hattori M."/>
            <person name="Heyl A."/>
            <person name="Hirai T."/>
            <person name="Hiwatashi Y."/>
            <person name="Ishikawa M."/>
            <person name="Iwata M."/>
            <person name="Karol K.G."/>
            <person name="Koehler B."/>
            <person name="Kolukisaoglu U."/>
            <person name="Kubo M."/>
            <person name="Kurata T."/>
            <person name="Lalonde S."/>
            <person name="Li K."/>
            <person name="Li Y."/>
            <person name="Litt A."/>
            <person name="Lyons E."/>
            <person name="Manning G."/>
            <person name="Maruyama T."/>
            <person name="Michael T.P."/>
            <person name="Mikami K."/>
            <person name="Miyazaki S."/>
            <person name="Morinaga S."/>
            <person name="Murata T."/>
            <person name="Mueller-Roeber B."/>
            <person name="Nelson D.R."/>
            <person name="Obara M."/>
            <person name="Oguri Y."/>
            <person name="Olmstead R.G."/>
            <person name="Onodera N."/>
            <person name="Petersen B.L."/>
            <person name="Pils B."/>
            <person name="Prigge M."/>
            <person name="Rensing S.A."/>
            <person name="Riano-Pachon D.M."/>
            <person name="Roberts A.W."/>
            <person name="Sato Y."/>
            <person name="Scheller H.V."/>
            <person name="Schulz B."/>
            <person name="Schulz C."/>
            <person name="Shakirov E.V."/>
            <person name="Shibagaki N."/>
            <person name="Shinohara N."/>
            <person name="Shippen D.E."/>
            <person name="Soerensen I."/>
            <person name="Sotooka R."/>
            <person name="Sugimoto N."/>
            <person name="Sugita M."/>
            <person name="Sumikawa N."/>
            <person name="Tanurdzic M."/>
            <person name="Theissen G."/>
            <person name="Ulvskov P."/>
            <person name="Wakazuki S."/>
            <person name="Weng J.K."/>
            <person name="Willats W.W."/>
            <person name="Wipf D."/>
            <person name="Wolf P.G."/>
            <person name="Yang L."/>
            <person name="Zimmer A.D."/>
            <person name="Zhu Q."/>
            <person name="Mitros T."/>
            <person name="Hellsten U."/>
            <person name="Loque D."/>
            <person name="Otillar R."/>
            <person name="Salamov A."/>
            <person name="Schmutz J."/>
            <person name="Shapiro H."/>
            <person name="Lindquist E."/>
            <person name="Lucas S."/>
            <person name="Rokhsar D."/>
            <person name="Grigoriev I.V."/>
        </authorList>
    </citation>
    <scope>NUCLEOTIDE SEQUENCE [LARGE SCALE GENOMIC DNA]</scope>
</reference>
<feature type="region of interest" description="Disordered" evidence="1">
    <location>
        <begin position="166"/>
        <end position="232"/>
    </location>
</feature>
<dbReference type="HOGENOM" id="CLU_265677_0_0_1"/>
<dbReference type="AlphaFoldDB" id="D8S240"/>
<accession>D8S240</accession>
<dbReference type="InterPro" id="IPR032795">
    <property type="entry name" value="DUF3741-assoc"/>
</dbReference>
<sequence>MTDTPGRLLSSLSNTDGKPPKVGGCVGVFFQLFDWNRRLSGKHLFSTKSLPAERPPSNKFNDEKLPMAKLLLIADENRGVHSNSESQSEFGSEKSSEYGSSKKPGIVARLMGLESLPEAEVQTKETFFKQQSQEKHRIMQQYQELQMMEDLLQKRPDELRKIRREMESSPGNKVRVEEKMPKNARKDQDPMQKFAKLPLSPKKSGIPFASILSPSKSSNKVAPPIKSQNSHRRTALLMGAAARILEPGIQASRSRPLLENAPGATENSSSSAKSGGNRVYAELRKSLPKTNKQAPQQQKPKEQQEVQRSSGLTRGPGSLLPCKTSSKSGSKAADRGTPTKSTSSKPQQQSPRLEEVVTACEVREDGDDDSLSDSQASSSKENRIIVSSSAAKLQKVVGPPKLSRSGSVKEEQPPTPPSRGSLFRSKSVREEVQSSPQPLQPTSQQESSHSGGKSSVSSTTTPVSGGKEVRLKREKREKRQGPISLQETSTEVGAQKPRKPPLDQRRTAQVQRGNLQEQPQEQQKSKTSRQIRNAQEEKDGKSSSLLSYDRLFKTRKQPKSSSPKEGETSKTNNNSSRSSVGEKQASKKLSSSKDEESVKPQPNKNNDNSLMKSLLRRKPLNKAETVSSSKKKAMECPKQQRSSNDHIQHAYERQTRSGGSSPGRNLKETSKRDVVSLDVTKDWNRMNLQEDNVLEEPVLDVSPEKVQAVERMHFEPDMIADKSLEEILKTILSKSLGKTSIGDSPLSGKKSSSFEMSEEVANEDDGNVIDMELSPIEPQSRFEIDQTEDLPCKVLQFEDDEKHTTATPLALPSSDAEANSKTGTAEVDGGQPSPVSVLDFSALQSPFPSEVTTSCEELDDDSKRVLESDADSIFTGSDHQVLVGSISDCKANLDLESYSSVTSCFPDFPEVGVEEAASCEGQEIEFYVREVLVASGFTGEEVDETPSTVPCTEEIFQRLDKQLAIQQEQQGMVEFVSSSDSSQVRCLEAPGSCHKLMHECIAEALDLVLDPFRDDNRASSIIASSSSVILASSSSSSIAQRPLGEDLVAEVSSFILSWREMTLGMVDELVEVDMSTEGGKWRALTSDSIEIGVDLERMIFRSVMEDLIADLVGSRLMSGGARKREICDPVGR</sequence>
<feature type="compositionally biased region" description="Polar residues" evidence="1">
    <location>
        <begin position="483"/>
        <end position="492"/>
    </location>
</feature>
<dbReference type="InterPro" id="IPR025486">
    <property type="entry name" value="DUF4378"/>
</dbReference>
<dbReference type="OMA" id="RRVDGYM"/>
<feature type="compositionally biased region" description="Polar residues" evidence="1">
    <location>
        <begin position="265"/>
        <end position="274"/>
    </location>
</feature>
<feature type="region of interest" description="Disordered" evidence="1">
    <location>
        <begin position="801"/>
        <end position="832"/>
    </location>
</feature>
<dbReference type="InParanoid" id="D8S240"/>
<protein>
    <recommendedName>
        <fullName evidence="6">DUF4378 domain-containing protein</fullName>
    </recommendedName>
</protein>
<name>D8S240_SELML</name>
<dbReference type="PANTHER" id="PTHR21726">
    <property type="entry name" value="PHOSPHATIDYLINOSITOL N-ACETYLGLUCOSAMINYLTRANSFERASE SUBUNIT P DOWN SYNDROME CRITICAL REGION PROTEIN 5 -RELATED"/>
    <property type="match status" value="1"/>
</dbReference>
<feature type="region of interest" description="Disordered" evidence="1">
    <location>
        <begin position="247"/>
        <end position="674"/>
    </location>
</feature>
<feature type="compositionally biased region" description="Polar residues" evidence="1">
    <location>
        <begin position="507"/>
        <end position="522"/>
    </location>
</feature>
<evidence type="ECO:0008006" key="6">
    <source>
        <dbReference type="Google" id="ProtNLM"/>
    </source>
</evidence>
<keyword evidence="5" id="KW-1185">Reference proteome</keyword>
<dbReference type="EMBL" id="GL377599">
    <property type="protein sequence ID" value="EFJ21563.1"/>
    <property type="molecule type" value="Genomic_DNA"/>
</dbReference>
<proteinExistence type="predicted"/>
<feature type="compositionally biased region" description="Basic and acidic residues" evidence="1">
    <location>
        <begin position="665"/>
        <end position="674"/>
    </location>
</feature>
<feature type="compositionally biased region" description="Basic and acidic residues" evidence="1">
    <location>
        <begin position="174"/>
        <end position="190"/>
    </location>
</feature>
<dbReference type="OrthoDB" id="1928505at2759"/>
<evidence type="ECO:0000313" key="4">
    <source>
        <dbReference type="EMBL" id="EFJ21563.1"/>
    </source>
</evidence>
<organism evidence="5">
    <name type="scientific">Selaginella moellendorffii</name>
    <name type="common">Spikemoss</name>
    <dbReference type="NCBI Taxonomy" id="88036"/>
    <lineage>
        <taxon>Eukaryota</taxon>
        <taxon>Viridiplantae</taxon>
        <taxon>Streptophyta</taxon>
        <taxon>Embryophyta</taxon>
        <taxon>Tracheophyta</taxon>
        <taxon>Lycopodiopsida</taxon>
        <taxon>Selaginellales</taxon>
        <taxon>Selaginellaceae</taxon>
        <taxon>Selaginella</taxon>
    </lineage>
</organism>
<feature type="region of interest" description="Disordered" evidence="1">
    <location>
        <begin position="78"/>
        <end position="103"/>
    </location>
</feature>
<dbReference type="Gramene" id="EFJ21563">
    <property type="protein sequence ID" value="EFJ21563"/>
    <property type="gene ID" value="SELMODRAFT_443543"/>
</dbReference>
<dbReference type="eggNOG" id="ENOG502QQ6N">
    <property type="taxonomic scope" value="Eukaryota"/>
</dbReference>
<dbReference type="Proteomes" id="UP000001514">
    <property type="component" value="Unassembled WGS sequence"/>
</dbReference>
<feature type="compositionally biased region" description="Low complexity" evidence="1">
    <location>
        <begin position="433"/>
        <end position="466"/>
    </location>
</feature>
<evidence type="ECO:0000259" key="2">
    <source>
        <dbReference type="Pfam" id="PF14309"/>
    </source>
</evidence>
<dbReference type="PANTHER" id="PTHR21726:SF61">
    <property type="entry name" value="DNAA INITIATOR-ASSOCIATING PROTEIN"/>
    <property type="match status" value="1"/>
</dbReference>
<feature type="compositionally biased region" description="Low complexity" evidence="1">
    <location>
        <begin position="338"/>
        <end position="351"/>
    </location>
</feature>
<feature type="compositionally biased region" description="Polar residues" evidence="1">
    <location>
        <begin position="600"/>
        <end position="611"/>
    </location>
</feature>
<dbReference type="STRING" id="88036.D8S240"/>
<evidence type="ECO:0000313" key="5">
    <source>
        <dbReference type="Proteomes" id="UP000001514"/>
    </source>
</evidence>
<dbReference type="Pfam" id="PF14383">
    <property type="entry name" value="VARLMGL"/>
    <property type="match status" value="1"/>
</dbReference>
<evidence type="ECO:0000256" key="1">
    <source>
        <dbReference type="SAM" id="MobiDB-lite"/>
    </source>
</evidence>
<feature type="domain" description="DUF4378" evidence="2">
    <location>
        <begin position="927"/>
        <end position="1105"/>
    </location>
</feature>
<feature type="compositionally biased region" description="Basic and acidic residues" evidence="1">
    <location>
        <begin position="643"/>
        <end position="655"/>
    </location>
</feature>
<dbReference type="KEGG" id="smo:SELMODRAFT_443543"/>
<evidence type="ECO:0000259" key="3">
    <source>
        <dbReference type="Pfam" id="PF14383"/>
    </source>
</evidence>
<dbReference type="Pfam" id="PF14309">
    <property type="entry name" value="DUF4378"/>
    <property type="match status" value="1"/>
</dbReference>
<gene>
    <name evidence="4" type="ORF">SELMODRAFT_443543</name>
</gene>
<feature type="domain" description="DUF3741" evidence="3">
    <location>
        <begin position="100"/>
        <end position="120"/>
    </location>
</feature>